<dbReference type="OrthoDB" id="102144at2759"/>
<evidence type="ECO:0000313" key="3">
    <source>
        <dbReference type="Proteomes" id="UP000794436"/>
    </source>
</evidence>
<accession>A0A8K1FF05</accession>
<feature type="region of interest" description="Disordered" evidence="1">
    <location>
        <begin position="91"/>
        <end position="129"/>
    </location>
</feature>
<dbReference type="EMBL" id="SPLM01000111">
    <property type="protein sequence ID" value="TMW58499.1"/>
    <property type="molecule type" value="Genomic_DNA"/>
</dbReference>
<organism evidence="2 3">
    <name type="scientific">Pythium oligandrum</name>
    <name type="common">Mycoparasitic fungus</name>
    <dbReference type="NCBI Taxonomy" id="41045"/>
    <lineage>
        <taxon>Eukaryota</taxon>
        <taxon>Sar</taxon>
        <taxon>Stramenopiles</taxon>
        <taxon>Oomycota</taxon>
        <taxon>Peronosporomycetes</taxon>
        <taxon>Pythiales</taxon>
        <taxon>Pythiaceae</taxon>
        <taxon>Pythium</taxon>
    </lineage>
</organism>
<evidence type="ECO:0000313" key="2">
    <source>
        <dbReference type="EMBL" id="TMW58499.1"/>
    </source>
</evidence>
<dbReference type="AlphaFoldDB" id="A0A8K1FF05"/>
<keyword evidence="3" id="KW-1185">Reference proteome</keyword>
<name>A0A8K1FF05_PYTOL</name>
<feature type="compositionally biased region" description="Basic and acidic residues" evidence="1">
    <location>
        <begin position="91"/>
        <end position="103"/>
    </location>
</feature>
<proteinExistence type="predicted"/>
<evidence type="ECO:0000256" key="1">
    <source>
        <dbReference type="SAM" id="MobiDB-lite"/>
    </source>
</evidence>
<gene>
    <name evidence="2" type="ORF">Poli38472_010058</name>
</gene>
<reference evidence="2" key="1">
    <citation type="submission" date="2019-03" db="EMBL/GenBank/DDBJ databases">
        <title>Long read genome sequence of the mycoparasitic Pythium oligandrum ATCC 38472 isolated from sugarbeet rhizosphere.</title>
        <authorList>
            <person name="Gaulin E."/>
        </authorList>
    </citation>
    <scope>NUCLEOTIDE SEQUENCE</scope>
    <source>
        <strain evidence="2">ATCC 38472_TT</strain>
    </source>
</reference>
<dbReference type="Proteomes" id="UP000794436">
    <property type="component" value="Unassembled WGS sequence"/>
</dbReference>
<protein>
    <submittedName>
        <fullName evidence="2">Uncharacterized protein</fullName>
    </submittedName>
</protein>
<feature type="region of interest" description="Disordered" evidence="1">
    <location>
        <begin position="1"/>
        <end position="39"/>
    </location>
</feature>
<feature type="compositionally biased region" description="Acidic residues" evidence="1">
    <location>
        <begin position="1"/>
        <end position="12"/>
    </location>
</feature>
<sequence length="223" mass="25911">MLTDMELNDAEDGPLSTTNDHQLVEMQDLDEEDEDDEEEDAWLALEVEKLALETEQQEQNDPMYAERYKPQLMDEPAMRLLRRELRTSQARLESDGHLREYVPRKPQSPGAVSLSRLGSKSSRGQRVRVTQHERLESPDQVALSGNIETPRTVEKAQKVEYLDALRHETQQLRELHARYDEAKRFLLEYVDMVCATKPTDRYGTQEVFEKLEELEEFAAKCSV</sequence>
<feature type="compositionally biased region" description="Acidic residues" evidence="1">
    <location>
        <begin position="27"/>
        <end position="39"/>
    </location>
</feature>
<feature type="compositionally biased region" description="Low complexity" evidence="1">
    <location>
        <begin position="113"/>
        <end position="124"/>
    </location>
</feature>
<comment type="caution">
    <text evidence="2">The sequence shown here is derived from an EMBL/GenBank/DDBJ whole genome shotgun (WGS) entry which is preliminary data.</text>
</comment>